<keyword evidence="3" id="KW-1185">Reference proteome</keyword>
<organism evidence="2 3">
    <name type="scientific">Aspergillus puulaauensis</name>
    <dbReference type="NCBI Taxonomy" id="1220207"/>
    <lineage>
        <taxon>Eukaryota</taxon>
        <taxon>Fungi</taxon>
        <taxon>Dikarya</taxon>
        <taxon>Ascomycota</taxon>
        <taxon>Pezizomycotina</taxon>
        <taxon>Eurotiomycetes</taxon>
        <taxon>Eurotiomycetidae</taxon>
        <taxon>Eurotiales</taxon>
        <taxon>Aspergillaceae</taxon>
        <taxon>Aspergillus</taxon>
    </lineage>
</organism>
<accession>A0A7R7XHD2</accession>
<reference evidence="2" key="2">
    <citation type="submission" date="2021-02" db="EMBL/GenBank/DDBJ databases">
        <title>Aspergillus puulaauensis MK2 genome sequence.</title>
        <authorList>
            <person name="Futagami T."/>
            <person name="Mori K."/>
            <person name="Kadooka C."/>
            <person name="Tanaka T."/>
        </authorList>
    </citation>
    <scope>NUCLEOTIDE SEQUENCE</scope>
    <source>
        <strain evidence="2">MK2</strain>
    </source>
</reference>
<evidence type="ECO:0000313" key="2">
    <source>
        <dbReference type="EMBL" id="BCS21562.1"/>
    </source>
</evidence>
<proteinExistence type="predicted"/>
<dbReference type="RefSeq" id="XP_041553756.1">
    <property type="nucleotide sequence ID" value="XM_041700808.1"/>
</dbReference>
<feature type="domain" description="F-box" evidence="1">
    <location>
        <begin position="15"/>
        <end position="64"/>
    </location>
</feature>
<dbReference type="SUPFAM" id="SSF81383">
    <property type="entry name" value="F-box domain"/>
    <property type="match status" value="1"/>
</dbReference>
<reference evidence="2" key="1">
    <citation type="submission" date="2021-01" db="EMBL/GenBank/DDBJ databases">
        <authorList>
            <consortium name="Aspergillus puulaauensis MK2 genome sequencing consortium"/>
            <person name="Kazuki M."/>
            <person name="Futagami T."/>
        </authorList>
    </citation>
    <scope>NUCLEOTIDE SEQUENCE</scope>
    <source>
        <strain evidence="2">MK2</strain>
    </source>
</reference>
<protein>
    <recommendedName>
        <fullName evidence="1">F-box domain-containing protein</fullName>
    </recommendedName>
</protein>
<dbReference type="InterPro" id="IPR001810">
    <property type="entry name" value="F-box_dom"/>
</dbReference>
<gene>
    <name evidence="2" type="ORF">APUU_21994S</name>
</gene>
<dbReference type="InterPro" id="IPR036047">
    <property type="entry name" value="F-box-like_dom_sf"/>
</dbReference>
<dbReference type="GeneID" id="64971567"/>
<dbReference type="KEGG" id="apuu:APUU_21994S"/>
<sequence>MDQKSQSPYNPYERRDPLKRLPCDVYVDILSRLTPKEIIGCERVSGWWRECIEEWTTTTGYLHMLGPVGYKELMDDPKEKRMSHAQLKEYLHKVYCMQKGIPSPSRAIRKVNMFCASRDVVAWTAWRGFPCTGASYVKKDDDICWRLATGRTTQIVSAGDVFPGHSRPVIVVRLQANNAATLLIHLETVRAGSRSIRAAVYSLRERRVLWHRDYSIPWAHPFNGHQENINACVPYLLGEWVVYTATWKKDDKYMLEAYDFSTGERLYESPVLHADWAWRQQAFEVYRTDNTVHSKVIEPAPGKEVILQFLNATATASGSVKYTGFEAIQGSTGRVLSSINDLWRHPSRAFVHAPTRQLALVYVGIQGTNPGALAGYTVHVVQRLSFTPDRGFSFLCLDAVIVDDNQIPLWLAVSPLFKFFGISPFFQTAFSLESACPNEHPLIPDYPLFSYPLIPTESSSLRHAADTQVRSELRLPPDAPGIRHCYELGDRVRVILPKGPNDTAIPVEQTLPAIIRMPHDPICFTDDGNLISCYGVDASLVSVTHHLPGLDPW</sequence>
<dbReference type="Gene3D" id="1.20.1280.50">
    <property type="match status" value="1"/>
</dbReference>
<name>A0A7R7XHD2_9EURO</name>
<dbReference type="EMBL" id="AP024444">
    <property type="protein sequence ID" value="BCS21562.1"/>
    <property type="molecule type" value="Genomic_DNA"/>
</dbReference>
<dbReference type="OrthoDB" id="549243at2759"/>
<dbReference type="AlphaFoldDB" id="A0A7R7XHD2"/>
<evidence type="ECO:0000259" key="1">
    <source>
        <dbReference type="PROSITE" id="PS50181"/>
    </source>
</evidence>
<evidence type="ECO:0000313" key="3">
    <source>
        <dbReference type="Proteomes" id="UP000654913"/>
    </source>
</evidence>
<dbReference type="PROSITE" id="PS50181">
    <property type="entry name" value="FBOX"/>
    <property type="match status" value="1"/>
</dbReference>
<dbReference type="Proteomes" id="UP000654913">
    <property type="component" value="Chromosome 2"/>
</dbReference>